<dbReference type="EMBL" id="JADIVZ010000011">
    <property type="protein sequence ID" value="MBF4163432.1"/>
    <property type="molecule type" value="Genomic_DNA"/>
</dbReference>
<dbReference type="Gene3D" id="1.20.120.450">
    <property type="entry name" value="dinb family like domain"/>
    <property type="match status" value="1"/>
</dbReference>
<dbReference type="InterPro" id="IPR024344">
    <property type="entry name" value="MDMPI_metal-binding"/>
</dbReference>
<organism evidence="2 3">
    <name type="scientific">Nocardioides acrostichi</name>
    <dbReference type="NCBI Taxonomy" id="2784339"/>
    <lineage>
        <taxon>Bacteria</taxon>
        <taxon>Bacillati</taxon>
        <taxon>Actinomycetota</taxon>
        <taxon>Actinomycetes</taxon>
        <taxon>Propionibacteriales</taxon>
        <taxon>Nocardioidaceae</taxon>
        <taxon>Nocardioides</taxon>
    </lineage>
</organism>
<comment type="caution">
    <text evidence="2">The sequence shown here is derived from an EMBL/GenBank/DDBJ whole genome shotgun (WGS) entry which is preliminary data.</text>
</comment>
<dbReference type="Pfam" id="PF11716">
    <property type="entry name" value="MDMPI_N"/>
    <property type="match status" value="1"/>
</dbReference>
<dbReference type="Proteomes" id="UP000656804">
    <property type="component" value="Unassembled WGS sequence"/>
</dbReference>
<evidence type="ECO:0000313" key="3">
    <source>
        <dbReference type="Proteomes" id="UP000656804"/>
    </source>
</evidence>
<evidence type="ECO:0000313" key="2">
    <source>
        <dbReference type="EMBL" id="MBF4163432.1"/>
    </source>
</evidence>
<dbReference type="GO" id="GO:0046872">
    <property type="term" value="F:metal ion binding"/>
    <property type="evidence" value="ECO:0007669"/>
    <property type="project" value="InterPro"/>
</dbReference>
<protein>
    <submittedName>
        <fullName evidence="2">Maleylpyruvate isomerase N-terminal domain-containing protein</fullName>
    </submittedName>
</protein>
<name>A0A930Y8S9_9ACTN</name>
<gene>
    <name evidence="2" type="ORF">ISG29_17210</name>
</gene>
<dbReference type="SUPFAM" id="SSF109854">
    <property type="entry name" value="DinB/YfiT-like putative metalloenzymes"/>
    <property type="match status" value="1"/>
</dbReference>
<dbReference type="InterPro" id="IPR034660">
    <property type="entry name" value="DinB/YfiT-like"/>
</dbReference>
<dbReference type="AlphaFoldDB" id="A0A930Y8S9"/>
<feature type="domain" description="Mycothiol-dependent maleylpyruvate isomerase metal-binding" evidence="1">
    <location>
        <begin position="8"/>
        <end position="103"/>
    </location>
</feature>
<dbReference type="RefSeq" id="WP_194504689.1">
    <property type="nucleotide sequence ID" value="NZ_JADIVZ010000011.1"/>
</dbReference>
<reference evidence="2" key="1">
    <citation type="submission" date="2020-11" db="EMBL/GenBank/DDBJ databases">
        <title>Nocardioides sp. CBS4Y-1, whole genome shotgun sequence.</title>
        <authorList>
            <person name="Tuo L."/>
        </authorList>
    </citation>
    <scope>NUCLEOTIDE SEQUENCE</scope>
    <source>
        <strain evidence="2">CBS4Y-1</strain>
    </source>
</reference>
<proteinExistence type="predicted"/>
<keyword evidence="3" id="KW-1185">Reference proteome</keyword>
<evidence type="ECO:0000259" key="1">
    <source>
        <dbReference type="Pfam" id="PF11716"/>
    </source>
</evidence>
<sequence>MADEVREWREAVERVCALAGTVDPARMAQRVPACPGWTGRDLLAHMVGLGADVLAGDEPDDHNDAWTQAQVDDRSDRTVADLLHEWRSFADELADAMTEHGTRPLSDVIIHEQDLRGLLGEPGGASSVGFAVVRERLAGRFARHVESAGHGSLALVGEQWTWLSPGLTSASDADVELAASDFDLARAIMSRRSARQLRSWTTRGDVDPLLRCFEVLGDLPVEDLDDGRS</sequence>
<accession>A0A930Y8S9</accession>
<keyword evidence="2" id="KW-0413">Isomerase</keyword>
<dbReference type="GO" id="GO:0016853">
    <property type="term" value="F:isomerase activity"/>
    <property type="evidence" value="ECO:0007669"/>
    <property type="project" value="UniProtKB-KW"/>
</dbReference>